<reference evidence="2 3" key="1">
    <citation type="submission" date="2019-08" db="EMBL/GenBank/DDBJ databases">
        <title>Genome of Luteibaculum oceani JCM 18817.</title>
        <authorList>
            <person name="Bowman J.P."/>
        </authorList>
    </citation>
    <scope>NUCLEOTIDE SEQUENCE [LARGE SCALE GENOMIC DNA]</scope>
    <source>
        <strain evidence="2 3">JCM 18817</strain>
    </source>
</reference>
<comment type="caution">
    <text evidence="2">The sequence shown here is derived from an EMBL/GenBank/DDBJ whole genome shotgun (WGS) entry which is preliminary data.</text>
</comment>
<organism evidence="2 3">
    <name type="scientific">Luteibaculum oceani</name>
    <dbReference type="NCBI Taxonomy" id="1294296"/>
    <lineage>
        <taxon>Bacteria</taxon>
        <taxon>Pseudomonadati</taxon>
        <taxon>Bacteroidota</taxon>
        <taxon>Flavobacteriia</taxon>
        <taxon>Flavobacteriales</taxon>
        <taxon>Luteibaculaceae</taxon>
        <taxon>Luteibaculum</taxon>
    </lineage>
</organism>
<dbReference type="OrthoDB" id="654178at2"/>
<sequence length="316" mass="35354">MKQFFTRLLIFSLIICGVGELKAQNYRLEAGVRLGGANYLGDIGGKFLPRRDFVADIKLKTTGLSAGAFARYALTPGININLSYQFGRISGADSLSTNPGRMGRNLSFTNDIMEMGAVMEFEFYENYNVGRNRQYRVDFTSFVFIGVGYFTHNPKTEIDEEINGQTFSGTIELAPLQTEGVAYELSGLALNTGIGMYWTVDRNFRIGARLGVRTTQTDYLDDVSTKYKDPKTFPETPQGQLAAAVANRSDELENSPYNPTAGSIRGNPDYDDSYVFATLDLSYVFRGKGGKFRRNFHNGYRRSGGKRTRTSRFFSF</sequence>
<evidence type="ECO:0000313" key="3">
    <source>
        <dbReference type="Proteomes" id="UP000321168"/>
    </source>
</evidence>
<dbReference type="RefSeq" id="WP_147014095.1">
    <property type="nucleotide sequence ID" value="NZ_VORB01000004.1"/>
</dbReference>
<protein>
    <recommendedName>
        <fullName evidence="1">DUF6089 domain-containing protein</fullName>
    </recommendedName>
</protein>
<feature type="domain" description="DUF6089" evidence="1">
    <location>
        <begin position="9"/>
        <end position="226"/>
    </location>
</feature>
<dbReference type="AlphaFoldDB" id="A0A5C6V8L1"/>
<dbReference type="EMBL" id="VORB01000004">
    <property type="protein sequence ID" value="TXC81389.1"/>
    <property type="molecule type" value="Genomic_DNA"/>
</dbReference>
<name>A0A5C6V8L1_9FLAO</name>
<keyword evidence="3" id="KW-1185">Reference proteome</keyword>
<accession>A0A5C6V8L1</accession>
<evidence type="ECO:0000313" key="2">
    <source>
        <dbReference type="EMBL" id="TXC81389.1"/>
    </source>
</evidence>
<dbReference type="Proteomes" id="UP000321168">
    <property type="component" value="Unassembled WGS sequence"/>
</dbReference>
<dbReference type="InterPro" id="IPR045743">
    <property type="entry name" value="DUF6089"/>
</dbReference>
<proteinExistence type="predicted"/>
<gene>
    <name evidence="2" type="ORF">FRX97_05125</name>
</gene>
<evidence type="ECO:0000259" key="1">
    <source>
        <dbReference type="Pfam" id="PF19573"/>
    </source>
</evidence>
<dbReference type="Pfam" id="PF19573">
    <property type="entry name" value="DUF6089"/>
    <property type="match status" value="1"/>
</dbReference>